<dbReference type="Gene3D" id="3.30.920.30">
    <property type="entry name" value="Hypothetical protein"/>
    <property type="match status" value="1"/>
</dbReference>
<evidence type="ECO:0000313" key="8">
    <source>
        <dbReference type="EMBL" id="QDH12992.1"/>
    </source>
</evidence>
<dbReference type="Proteomes" id="UP000318709">
    <property type="component" value="Chromosome"/>
</dbReference>
<evidence type="ECO:0000313" key="9">
    <source>
        <dbReference type="Proteomes" id="UP000318709"/>
    </source>
</evidence>
<name>A0A4Y6U6L0_9PROT</name>
<keyword evidence="9" id="KW-1185">Reference proteome</keyword>
<dbReference type="InterPro" id="IPR012933">
    <property type="entry name" value="HicA_mRNA_interferase"/>
</dbReference>
<sequence length="59" mass="6563">MKSADLIREMQQAGWMLVRVRGSHHVFRHPAKPGSVIVPHPKKDLGKGLVKAIRKQAGL</sequence>
<dbReference type="GO" id="GO:0016787">
    <property type="term" value="F:hydrolase activity"/>
    <property type="evidence" value="ECO:0007669"/>
    <property type="project" value="UniProtKB-KW"/>
</dbReference>
<dbReference type="SUPFAM" id="SSF54786">
    <property type="entry name" value="YcfA/nrd intein domain"/>
    <property type="match status" value="1"/>
</dbReference>
<evidence type="ECO:0000256" key="2">
    <source>
        <dbReference type="ARBA" id="ARBA00022649"/>
    </source>
</evidence>
<organism evidence="8 9">
    <name type="scientific">Formicincola oecophyllae</name>
    <dbReference type="NCBI Taxonomy" id="2558361"/>
    <lineage>
        <taxon>Bacteria</taxon>
        <taxon>Pseudomonadati</taxon>
        <taxon>Pseudomonadota</taxon>
        <taxon>Alphaproteobacteria</taxon>
        <taxon>Acetobacterales</taxon>
        <taxon>Acetobacteraceae</taxon>
        <taxon>Formicincola</taxon>
    </lineage>
</organism>
<keyword evidence="3" id="KW-0540">Nuclease</keyword>
<keyword evidence="6" id="KW-0694">RNA-binding</keyword>
<keyword evidence="7" id="KW-0346">Stress response</keyword>
<dbReference type="Pfam" id="PF07927">
    <property type="entry name" value="HicA_toxin"/>
    <property type="match status" value="1"/>
</dbReference>
<accession>A0A4Y6U6L0</accession>
<dbReference type="GO" id="GO:0003729">
    <property type="term" value="F:mRNA binding"/>
    <property type="evidence" value="ECO:0007669"/>
    <property type="project" value="InterPro"/>
</dbReference>
<evidence type="ECO:0000256" key="7">
    <source>
        <dbReference type="ARBA" id="ARBA00023016"/>
    </source>
</evidence>
<evidence type="ECO:0000256" key="1">
    <source>
        <dbReference type="ARBA" id="ARBA00006620"/>
    </source>
</evidence>
<dbReference type="EMBL" id="CP038231">
    <property type="protein sequence ID" value="QDH12992.1"/>
    <property type="molecule type" value="Genomic_DNA"/>
</dbReference>
<dbReference type="RefSeq" id="WP_141442635.1">
    <property type="nucleotide sequence ID" value="NZ_CP038231.1"/>
</dbReference>
<evidence type="ECO:0000256" key="6">
    <source>
        <dbReference type="ARBA" id="ARBA00022884"/>
    </source>
</evidence>
<evidence type="ECO:0000256" key="4">
    <source>
        <dbReference type="ARBA" id="ARBA00022759"/>
    </source>
</evidence>
<protein>
    <submittedName>
        <fullName evidence="8">Type II toxin-antitoxin system HicA family toxin</fullName>
    </submittedName>
</protein>
<reference evidence="8 9" key="1">
    <citation type="submission" date="2019-03" db="EMBL/GenBank/DDBJ databases">
        <title>The complete genome sequence of Swingsia_sp. F3b2 LMG30590(T).</title>
        <authorList>
            <person name="Chua K.-O."/>
            <person name="Chan K.-G."/>
            <person name="See-Too W.-S."/>
        </authorList>
    </citation>
    <scope>NUCLEOTIDE SEQUENCE [LARGE SCALE GENOMIC DNA]</scope>
    <source>
        <strain evidence="8 9">F3b2</strain>
    </source>
</reference>
<dbReference type="PANTHER" id="PTHR34873:SF3">
    <property type="entry name" value="ADDICTION MODULE TOXIN, HICA FAMILY"/>
    <property type="match status" value="1"/>
</dbReference>
<proteinExistence type="inferred from homology"/>
<dbReference type="OrthoDB" id="9811409at2"/>
<dbReference type="InterPro" id="IPR038570">
    <property type="entry name" value="HicA_sf"/>
</dbReference>
<dbReference type="GO" id="GO:0004519">
    <property type="term" value="F:endonuclease activity"/>
    <property type="evidence" value="ECO:0007669"/>
    <property type="project" value="UniProtKB-KW"/>
</dbReference>
<gene>
    <name evidence="8" type="ORF">E3E12_00905</name>
</gene>
<dbReference type="PANTHER" id="PTHR34873">
    <property type="entry name" value="SSR1766 PROTEIN"/>
    <property type="match status" value="1"/>
</dbReference>
<keyword evidence="4" id="KW-0255">Endonuclease</keyword>
<dbReference type="KEGG" id="swf:E3E12_00905"/>
<comment type="similarity">
    <text evidence="1">Belongs to the HicA mRNA interferase family.</text>
</comment>
<dbReference type="AlphaFoldDB" id="A0A4Y6U6L0"/>
<keyword evidence="2" id="KW-1277">Toxin-antitoxin system</keyword>
<keyword evidence="5" id="KW-0378">Hydrolase</keyword>
<evidence type="ECO:0000256" key="3">
    <source>
        <dbReference type="ARBA" id="ARBA00022722"/>
    </source>
</evidence>
<evidence type="ECO:0000256" key="5">
    <source>
        <dbReference type="ARBA" id="ARBA00022801"/>
    </source>
</evidence>